<feature type="transmembrane region" description="Helical" evidence="12">
    <location>
        <begin position="512"/>
        <end position="535"/>
    </location>
</feature>
<evidence type="ECO:0000256" key="9">
    <source>
        <dbReference type="ARBA" id="ARBA00023170"/>
    </source>
</evidence>
<keyword evidence="15" id="KW-1185">Reference proteome</keyword>
<dbReference type="Pfam" id="PF01094">
    <property type="entry name" value="ANF_receptor"/>
    <property type="match status" value="1"/>
</dbReference>
<feature type="transmembrane region" description="Helical" evidence="12">
    <location>
        <begin position="550"/>
        <end position="570"/>
    </location>
</feature>
<dbReference type="PRINTS" id="PR00248">
    <property type="entry name" value="GPCRMGR"/>
</dbReference>
<dbReference type="Gene3D" id="2.10.50.30">
    <property type="entry name" value="GPCR, family 3, nine cysteines domain"/>
    <property type="match status" value="1"/>
</dbReference>
<dbReference type="SUPFAM" id="SSF53822">
    <property type="entry name" value="Periplasmic binding protein-like I"/>
    <property type="match status" value="1"/>
</dbReference>
<comment type="caution">
    <text evidence="14">The sequence shown here is derived from an EMBL/GenBank/DDBJ whole genome shotgun (WGS) entry which is preliminary data.</text>
</comment>
<dbReference type="InterPro" id="IPR017978">
    <property type="entry name" value="GPCR_3_C"/>
</dbReference>
<evidence type="ECO:0000313" key="15">
    <source>
        <dbReference type="Proteomes" id="UP000824782"/>
    </source>
</evidence>
<dbReference type="CDD" id="cd15283">
    <property type="entry name" value="7tmC_V2R_pheromone"/>
    <property type="match status" value="1"/>
</dbReference>
<dbReference type="GO" id="GO:0004930">
    <property type="term" value="F:G protein-coupled receptor activity"/>
    <property type="evidence" value="ECO:0007669"/>
    <property type="project" value="UniProtKB-KW"/>
</dbReference>
<proteinExistence type="inferred from homology"/>
<keyword evidence="7" id="KW-0297">G-protein coupled receptor</keyword>
<dbReference type="Pfam" id="PF00003">
    <property type="entry name" value="7tm_3"/>
    <property type="match status" value="1"/>
</dbReference>
<dbReference type="Pfam" id="PF07562">
    <property type="entry name" value="NCD3G"/>
    <property type="match status" value="1"/>
</dbReference>
<dbReference type="PANTHER" id="PTHR24061">
    <property type="entry name" value="CALCIUM-SENSING RECEPTOR-RELATED"/>
    <property type="match status" value="1"/>
</dbReference>
<dbReference type="PROSITE" id="PS50259">
    <property type="entry name" value="G_PROTEIN_RECEP_F3_4"/>
    <property type="match status" value="1"/>
</dbReference>
<gene>
    <name evidence="14" type="ORF">GDO81_008865</name>
</gene>
<evidence type="ECO:0000256" key="8">
    <source>
        <dbReference type="ARBA" id="ARBA00023136"/>
    </source>
</evidence>
<keyword evidence="10" id="KW-0325">Glycoprotein</keyword>
<dbReference type="PROSITE" id="PS00981">
    <property type="entry name" value="G_PROTEIN_RECEP_F3_3"/>
    <property type="match status" value="1"/>
</dbReference>
<evidence type="ECO:0000313" key="14">
    <source>
        <dbReference type="EMBL" id="KAG8573827.1"/>
    </source>
</evidence>
<feature type="transmembrane region" description="Helical" evidence="12">
    <location>
        <begin position="732"/>
        <end position="754"/>
    </location>
</feature>
<evidence type="ECO:0000259" key="13">
    <source>
        <dbReference type="PROSITE" id="PS50259"/>
    </source>
</evidence>
<evidence type="ECO:0000256" key="7">
    <source>
        <dbReference type="ARBA" id="ARBA00023040"/>
    </source>
</evidence>
<feature type="transmembrane region" description="Helical" evidence="12">
    <location>
        <begin position="706"/>
        <end position="726"/>
    </location>
</feature>
<evidence type="ECO:0000256" key="12">
    <source>
        <dbReference type="SAM" id="Phobius"/>
    </source>
</evidence>
<keyword evidence="5" id="KW-0732">Signal</keyword>
<dbReference type="EMBL" id="WNYA01000004">
    <property type="protein sequence ID" value="KAG8573827.1"/>
    <property type="molecule type" value="Genomic_DNA"/>
</dbReference>
<accession>A0AAV7BNA4</accession>
<keyword evidence="3" id="KW-1003">Cell membrane</keyword>
<comment type="subcellular location">
    <subcellularLocation>
        <location evidence="1">Cell membrane</location>
        <topology evidence="1">Multi-pass membrane protein</topology>
    </subcellularLocation>
</comment>
<evidence type="ECO:0000256" key="2">
    <source>
        <dbReference type="ARBA" id="ARBA00007242"/>
    </source>
</evidence>
<dbReference type="InterPro" id="IPR004073">
    <property type="entry name" value="GPCR_3_vmron_rcpt_2"/>
</dbReference>
<dbReference type="GO" id="GO:0005886">
    <property type="term" value="C:plasma membrane"/>
    <property type="evidence" value="ECO:0007669"/>
    <property type="project" value="UniProtKB-SubCell"/>
</dbReference>
<keyword evidence="11" id="KW-0807">Transducer</keyword>
<evidence type="ECO:0000256" key="10">
    <source>
        <dbReference type="ARBA" id="ARBA00023180"/>
    </source>
</evidence>
<keyword evidence="9" id="KW-0675">Receptor</keyword>
<name>A0AAV7BNA4_ENGPU</name>
<feature type="domain" description="G-protein coupled receptors family 3 profile" evidence="13">
    <location>
        <begin position="512"/>
        <end position="776"/>
    </location>
</feature>
<dbReference type="FunFam" id="3.40.50.2300:FF:000016">
    <property type="entry name" value="Taste 1 receptor member 2"/>
    <property type="match status" value="1"/>
</dbReference>
<evidence type="ECO:0000256" key="3">
    <source>
        <dbReference type="ARBA" id="ARBA00022475"/>
    </source>
</evidence>
<protein>
    <recommendedName>
        <fullName evidence="13">G-protein coupled receptors family 3 profile domain-containing protein</fullName>
    </recommendedName>
</protein>
<dbReference type="PANTHER" id="PTHR24061:SF585">
    <property type="entry name" value="EXTRACELLULAR CALCIUM-SENSING RECEPTOR"/>
    <property type="match status" value="1"/>
</dbReference>
<dbReference type="Gene3D" id="3.40.50.2300">
    <property type="match status" value="2"/>
</dbReference>
<dbReference type="InterPro" id="IPR001828">
    <property type="entry name" value="ANF_lig-bd_rcpt"/>
</dbReference>
<sequence>MQSMIFAIKEINTDDSLLPNVSLGYLMFDTCARSSESLWGTFWTLSGEERPILNYQCNQKVPLAIVGDALSLHSLAMATILGTYMFPQVSYLSSLASLNNRFLYPSFFRTIPNDNRQARALAALVSYMGWNWVGLLSINEDYGIFGSQLLKEELQKLGVCLAYHETFGQTTSLQKLNYIADLVIQSSAKVVIIFSRDPYVHPLMELLLERDNNKRIWLGTEGWSNSPYLATKKFSKIMTGTIALCLHEMGVTGLKEYQLALRPSTSLPQDIFIETFWEIVNDCHWTSKSSAAENTTVRCTGEEKLTKFRNNVYEFDEFDFRVHYLVYNAVFSVAHALHNLICSSRQDQPGKCGVQKAISPRQIVRALQTIYFTNPMGEDMYFDTSGNPPTNYDVMNWHRNTDGSINLVKVGRYILRGSEELSINLTAIRWITGGQEIPDSVCSESCSPGFRKAAQNGQPMCCFDCIPCSEGEISDQIDSSNCFLCPEEMWPNKNNTVCIPKIVEFLSYLEPLGITLTTTTILCSLITVSILYVFIKYKDTAIVKANNRDLTYLLLTCLSLSFLCPLLFIGEPQKLTCRFRQGAFGIIFALSISCVLAKTIMVVIAFRATKPGSNMRSWMGPKVPASTTSLCTSIQICICVYWMLQCPPFPERNMKIKKAVIIFQCNECSDTLLWCMLGYMAFLACISFFIAFLARKLPDSFNEAKWITFSMLIFLSVWISFVPAYLSTQGKFMVAVEVFGILSSNAGIVGCIFIPKCYIILFKPELNTRQNLLGKSVTKKT</sequence>
<evidence type="ECO:0000256" key="1">
    <source>
        <dbReference type="ARBA" id="ARBA00004651"/>
    </source>
</evidence>
<feature type="transmembrane region" description="Helical" evidence="12">
    <location>
        <begin position="671"/>
        <end position="694"/>
    </location>
</feature>
<keyword evidence="6 12" id="KW-1133">Transmembrane helix</keyword>
<evidence type="ECO:0000256" key="4">
    <source>
        <dbReference type="ARBA" id="ARBA00022692"/>
    </source>
</evidence>
<keyword evidence="4 12" id="KW-0812">Transmembrane</keyword>
<reference evidence="14" key="1">
    <citation type="thesis" date="2020" institute="ProQuest LLC" country="789 East Eisenhower Parkway, Ann Arbor, MI, USA">
        <title>Comparative Genomics and Chromosome Evolution.</title>
        <authorList>
            <person name="Mudd A.B."/>
        </authorList>
    </citation>
    <scope>NUCLEOTIDE SEQUENCE</scope>
    <source>
        <strain evidence="14">237g6f4</strain>
        <tissue evidence="14">Blood</tissue>
    </source>
</reference>
<feature type="transmembrane region" description="Helical" evidence="12">
    <location>
        <begin position="582"/>
        <end position="606"/>
    </location>
</feature>
<evidence type="ECO:0000256" key="11">
    <source>
        <dbReference type="ARBA" id="ARBA00023224"/>
    </source>
</evidence>
<dbReference type="Proteomes" id="UP000824782">
    <property type="component" value="Unassembled WGS sequence"/>
</dbReference>
<dbReference type="InterPro" id="IPR028082">
    <property type="entry name" value="Peripla_BP_I"/>
</dbReference>
<comment type="similarity">
    <text evidence="2">Belongs to the G-protein coupled receptor 3 family.</text>
</comment>
<evidence type="ECO:0000256" key="6">
    <source>
        <dbReference type="ARBA" id="ARBA00022989"/>
    </source>
</evidence>
<feature type="transmembrane region" description="Helical" evidence="12">
    <location>
        <begin position="627"/>
        <end position="644"/>
    </location>
</feature>
<organism evidence="14 15">
    <name type="scientific">Engystomops pustulosus</name>
    <name type="common">Tungara frog</name>
    <name type="synonym">Physalaemus pustulosus</name>
    <dbReference type="NCBI Taxonomy" id="76066"/>
    <lineage>
        <taxon>Eukaryota</taxon>
        <taxon>Metazoa</taxon>
        <taxon>Chordata</taxon>
        <taxon>Craniata</taxon>
        <taxon>Vertebrata</taxon>
        <taxon>Euteleostomi</taxon>
        <taxon>Amphibia</taxon>
        <taxon>Batrachia</taxon>
        <taxon>Anura</taxon>
        <taxon>Neobatrachia</taxon>
        <taxon>Hyloidea</taxon>
        <taxon>Leptodactylidae</taxon>
        <taxon>Leiuperinae</taxon>
        <taxon>Engystomops</taxon>
    </lineage>
</organism>
<dbReference type="PRINTS" id="PR01535">
    <property type="entry name" value="VOMERONASL2R"/>
</dbReference>
<evidence type="ECO:0000256" key="5">
    <source>
        <dbReference type="ARBA" id="ARBA00022729"/>
    </source>
</evidence>
<dbReference type="InterPro" id="IPR017979">
    <property type="entry name" value="GPCR_3_CS"/>
</dbReference>
<dbReference type="InterPro" id="IPR038550">
    <property type="entry name" value="GPCR_3_9-Cys_sf"/>
</dbReference>
<keyword evidence="8 12" id="KW-0472">Membrane</keyword>
<dbReference type="AlphaFoldDB" id="A0AAV7BNA4"/>
<dbReference type="InterPro" id="IPR011500">
    <property type="entry name" value="GPCR_3_9-Cys_dom"/>
</dbReference>
<dbReference type="FunFam" id="2.10.50.30:FF:000002">
    <property type="entry name" value="Vomeronasal 2 receptor, h1"/>
    <property type="match status" value="1"/>
</dbReference>
<dbReference type="InterPro" id="IPR000337">
    <property type="entry name" value="GPCR_3"/>
</dbReference>
<dbReference type="InterPro" id="IPR000068">
    <property type="entry name" value="GPCR_3_Ca_sens_rcpt-rel"/>
</dbReference>